<evidence type="ECO:0000256" key="2">
    <source>
        <dbReference type="ARBA" id="ARBA00006971"/>
    </source>
</evidence>
<comment type="subcellular location">
    <subcellularLocation>
        <location evidence="1 6">Membrane</location>
    </subcellularLocation>
</comment>
<evidence type="ECO:0000256" key="5">
    <source>
        <dbReference type="ARBA" id="ARBA00023136"/>
    </source>
</evidence>
<dbReference type="GO" id="GO:0008233">
    <property type="term" value="F:peptidase activity"/>
    <property type="evidence" value="ECO:0007669"/>
    <property type="project" value="UniProtKB-KW"/>
</dbReference>
<feature type="domain" description="Band 7" evidence="7">
    <location>
        <begin position="42"/>
        <end position="223"/>
    </location>
</feature>
<evidence type="ECO:0000256" key="1">
    <source>
        <dbReference type="ARBA" id="ARBA00004370"/>
    </source>
</evidence>
<sequence length="336" mass="37774">MDDQDRREIDLGRLRELRVPSPGGGALRAGALALIALIAALTSFYTVDPEEVGLVMRFGAYTRTSEPGLHLKMPFGVERVLKVPIQRQLKQEFGFRTTRSGVHSEYSTRGLEGESNMLTGDLNAAVVEWVVQYRVLDPYKYLFRVRNVEETFRGMTEAVMRKIVGDRTVNEVLTVGRAEVATEVEVQLQALCAQYETGIKVDQVVLQDVNPPDPVKPSFNEVNKAQQEREKLINEAQSEYNKVVPRAQGQALQTIQEAEGYALDRVNRARGDAARFDALYTEYRRAPEVTRTRIYLETMNAVLPQIERKVVVDDRLTNLLPLLNLDAAGAKRGIDP</sequence>
<dbReference type="NCBIfam" id="TIGR01933">
    <property type="entry name" value="hflK"/>
    <property type="match status" value="1"/>
</dbReference>
<dbReference type="GO" id="GO:0006508">
    <property type="term" value="P:proteolysis"/>
    <property type="evidence" value="ECO:0007669"/>
    <property type="project" value="UniProtKB-KW"/>
</dbReference>
<dbReference type="InterPro" id="IPR001107">
    <property type="entry name" value="Band_7"/>
</dbReference>
<evidence type="ECO:0000259" key="7">
    <source>
        <dbReference type="SMART" id="SM00244"/>
    </source>
</evidence>
<comment type="subunit">
    <text evidence="6">HflC and HflK may interact to form a multimeric complex.</text>
</comment>
<evidence type="ECO:0000313" key="8">
    <source>
        <dbReference type="EMBL" id="MBM3317737.1"/>
    </source>
</evidence>
<evidence type="ECO:0000256" key="4">
    <source>
        <dbReference type="ARBA" id="ARBA00022989"/>
    </source>
</evidence>
<dbReference type="Proteomes" id="UP000748308">
    <property type="component" value="Unassembled WGS sequence"/>
</dbReference>
<evidence type="ECO:0000313" key="9">
    <source>
        <dbReference type="Proteomes" id="UP000748308"/>
    </source>
</evidence>
<keyword evidence="4 6" id="KW-1133">Transmembrane helix</keyword>
<dbReference type="InterPro" id="IPR010201">
    <property type="entry name" value="HflK"/>
</dbReference>
<evidence type="ECO:0000256" key="6">
    <source>
        <dbReference type="RuleBase" id="RU364113"/>
    </source>
</evidence>
<dbReference type="PANTHER" id="PTHR43327">
    <property type="entry name" value="STOMATIN-LIKE PROTEIN 2, MITOCHONDRIAL"/>
    <property type="match status" value="1"/>
</dbReference>
<dbReference type="SMART" id="SM00244">
    <property type="entry name" value="PHB"/>
    <property type="match status" value="1"/>
</dbReference>
<dbReference type="Gene3D" id="3.30.479.30">
    <property type="entry name" value="Band 7 domain"/>
    <property type="match status" value="1"/>
</dbReference>
<gene>
    <name evidence="8" type="primary">hflK</name>
    <name evidence="8" type="ORF">FJY75_07775</name>
</gene>
<dbReference type="Pfam" id="PF01145">
    <property type="entry name" value="Band_7"/>
    <property type="match status" value="1"/>
</dbReference>
<dbReference type="CDD" id="cd03404">
    <property type="entry name" value="SPFH_HflK"/>
    <property type="match status" value="1"/>
</dbReference>
<keyword evidence="8" id="KW-0645">Protease</keyword>
<comment type="caution">
    <text evidence="8">The sequence shown here is derived from an EMBL/GenBank/DDBJ whole genome shotgun (WGS) entry which is preliminary data.</text>
</comment>
<keyword evidence="3 6" id="KW-0812">Transmembrane</keyword>
<dbReference type="SUPFAM" id="SSF117892">
    <property type="entry name" value="Band 7/SPFH domain"/>
    <property type="match status" value="1"/>
</dbReference>
<proteinExistence type="inferred from homology"/>
<keyword evidence="8" id="KW-0378">Hydrolase</keyword>
<dbReference type="AlphaFoldDB" id="A0A937XB98"/>
<accession>A0A937XB98</accession>
<keyword evidence="5 6" id="KW-0472">Membrane</keyword>
<comment type="function">
    <text evidence="6">HflC and HflK could encode or regulate a protease.</text>
</comment>
<dbReference type="InterPro" id="IPR036013">
    <property type="entry name" value="Band_7/SPFH_dom_sf"/>
</dbReference>
<name>A0A937XB98_UNCEI</name>
<organism evidence="8 9">
    <name type="scientific">Eiseniibacteriota bacterium</name>
    <dbReference type="NCBI Taxonomy" id="2212470"/>
    <lineage>
        <taxon>Bacteria</taxon>
        <taxon>Candidatus Eiseniibacteriota</taxon>
    </lineage>
</organism>
<protein>
    <recommendedName>
        <fullName evidence="6">Protein HflK</fullName>
    </recommendedName>
</protein>
<dbReference type="PANTHER" id="PTHR43327:SF2">
    <property type="entry name" value="MODULATOR OF FTSH PROTEASE HFLK"/>
    <property type="match status" value="1"/>
</dbReference>
<dbReference type="GO" id="GO:0016020">
    <property type="term" value="C:membrane"/>
    <property type="evidence" value="ECO:0007669"/>
    <property type="project" value="UniProtKB-SubCell"/>
</dbReference>
<comment type="similarity">
    <text evidence="2 6">Belongs to the band 7/mec-2 family. HflK subfamily.</text>
</comment>
<dbReference type="EMBL" id="VGIY01000178">
    <property type="protein sequence ID" value="MBM3317737.1"/>
    <property type="molecule type" value="Genomic_DNA"/>
</dbReference>
<evidence type="ECO:0000256" key="3">
    <source>
        <dbReference type="ARBA" id="ARBA00022692"/>
    </source>
</evidence>
<reference evidence="8" key="1">
    <citation type="submission" date="2019-03" db="EMBL/GenBank/DDBJ databases">
        <title>Lake Tanganyika Metagenome-Assembled Genomes (MAGs).</title>
        <authorList>
            <person name="Tran P."/>
        </authorList>
    </citation>
    <scope>NUCLEOTIDE SEQUENCE</scope>
    <source>
        <strain evidence="8">M_DeepCast_400m_m2_100</strain>
    </source>
</reference>
<dbReference type="InterPro" id="IPR050710">
    <property type="entry name" value="Band7/mec-2_domain"/>
</dbReference>
<feature type="transmembrane region" description="Helical" evidence="6">
    <location>
        <begin position="26"/>
        <end position="47"/>
    </location>
</feature>